<dbReference type="RefSeq" id="WP_126677473.1">
    <property type="nucleotide sequence ID" value="NZ_RYYU01000001.1"/>
</dbReference>
<dbReference type="InterPro" id="IPR009589">
    <property type="entry name" value="PH_YyaB-like"/>
</dbReference>
<dbReference type="GO" id="GO:0030153">
    <property type="term" value="P:bacteriocin immunity"/>
    <property type="evidence" value="ECO:0007669"/>
    <property type="project" value="InterPro"/>
</dbReference>
<keyword evidence="1" id="KW-1133">Transmembrane helix</keyword>
<reference evidence="3 4" key="1">
    <citation type="submission" date="2018-12" db="EMBL/GenBank/DDBJ databases">
        <title>Genome sequencing of Prevotella sp. KCOM 3155 (= JS262).</title>
        <authorList>
            <person name="Kook J.-K."/>
            <person name="Park S.-N."/>
            <person name="Lim Y.K."/>
        </authorList>
    </citation>
    <scope>NUCLEOTIDE SEQUENCE [LARGE SCALE GENOMIC DNA]</scope>
    <source>
        <strain evidence="3 4">KCOM 3155</strain>
    </source>
</reference>
<feature type="domain" description="Uncharacterized protein YyaB-like PH" evidence="2">
    <location>
        <begin position="56"/>
        <end position="124"/>
    </location>
</feature>
<gene>
    <name evidence="3" type="ORF">EHV08_00350</name>
</gene>
<protein>
    <recommendedName>
        <fullName evidence="2">Uncharacterized protein YyaB-like PH domain-containing protein</fullName>
    </recommendedName>
</protein>
<feature type="transmembrane region" description="Helical" evidence="1">
    <location>
        <begin position="12"/>
        <end position="30"/>
    </location>
</feature>
<evidence type="ECO:0000259" key="2">
    <source>
        <dbReference type="Pfam" id="PF06713"/>
    </source>
</evidence>
<organism evidence="3 4">
    <name type="scientific">Prevotella koreensis</name>
    <dbReference type="NCBI Taxonomy" id="2490854"/>
    <lineage>
        <taxon>Bacteria</taxon>
        <taxon>Pseudomonadati</taxon>
        <taxon>Bacteroidota</taxon>
        <taxon>Bacteroidia</taxon>
        <taxon>Bacteroidales</taxon>
        <taxon>Prevotellaceae</taxon>
        <taxon>Prevotella</taxon>
    </lineage>
</organism>
<comment type="caution">
    <text evidence="3">The sequence shown here is derived from an EMBL/GenBank/DDBJ whole genome shotgun (WGS) entry which is preliminary data.</text>
</comment>
<evidence type="ECO:0000313" key="3">
    <source>
        <dbReference type="EMBL" id="RUL58369.1"/>
    </source>
</evidence>
<dbReference type="OrthoDB" id="1081386at2"/>
<keyword evidence="4" id="KW-1185">Reference proteome</keyword>
<keyword evidence="1" id="KW-0812">Transmembrane</keyword>
<dbReference type="EMBL" id="RYYU01000001">
    <property type="protein sequence ID" value="RUL58369.1"/>
    <property type="molecule type" value="Genomic_DNA"/>
</dbReference>
<dbReference type="Proteomes" id="UP000278983">
    <property type="component" value="Unassembled WGS sequence"/>
</dbReference>
<name>A0A432LJ72_9BACT</name>
<proteinExistence type="predicted"/>
<evidence type="ECO:0000313" key="4">
    <source>
        <dbReference type="Proteomes" id="UP000278983"/>
    </source>
</evidence>
<accession>A0A432LJ72</accession>
<sequence length="129" mass="14845">MKRSFIHRVSYIEVAGAAMLAILALLFFWNRTPANTMVGCLLIALDIAVIDRLLNTTYVITENTLTIVRGRFGRKKTIKLSKIDSVEKVKTLFSHYVLIEYDGRKHTTINTLNEEEIIKILKKRGKDEY</sequence>
<keyword evidence="1" id="KW-0472">Membrane</keyword>
<evidence type="ECO:0000256" key="1">
    <source>
        <dbReference type="SAM" id="Phobius"/>
    </source>
</evidence>
<dbReference type="AlphaFoldDB" id="A0A432LJ72"/>
<dbReference type="Pfam" id="PF06713">
    <property type="entry name" value="bPH_4"/>
    <property type="match status" value="1"/>
</dbReference>